<feature type="compositionally biased region" description="Basic and acidic residues" evidence="1">
    <location>
        <begin position="1"/>
        <end position="26"/>
    </location>
</feature>
<organism evidence="2 3">
    <name type="scientific">Orbilia oligospora</name>
    <name type="common">Nematode-trapping fungus</name>
    <name type="synonym">Arthrobotrys oligospora</name>
    <dbReference type="NCBI Taxonomy" id="2813651"/>
    <lineage>
        <taxon>Eukaryota</taxon>
        <taxon>Fungi</taxon>
        <taxon>Dikarya</taxon>
        <taxon>Ascomycota</taxon>
        <taxon>Pezizomycotina</taxon>
        <taxon>Orbiliomycetes</taxon>
        <taxon>Orbiliales</taxon>
        <taxon>Orbiliaceae</taxon>
        <taxon>Orbilia</taxon>
    </lineage>
</organism>
<dbReference type="AlphaFoldDB" id="A0A8H2DXJ0"/>
<dbReference type="EMBL" id="SOZJ01000005">
    <property type="protein sequence ID" value="TGJ66702.1"/>
    <property type="molecule type" value="Genomic_DNA"/>
</dbReference>
<protein>
    <submittedName>
        <fullName evidence="2">Uncharacterized protein</fullName>
    </submittedName>
</protein>
<evidence type="ECO:0000313" key="2">
    <source>
        <dbReference type="EMBL" id="TGJ66702.1"/>
    </source>
</evidence>
<evidence type="ECO:0000313" key="3">
    <source>
        <dbReference type="Proteomes" id="UP000297595"/>
    </source>
</evidence>
<sequence length="79" mass="9083">MMGRENKNENENENKNKNPERTRAEPDQGWAVGWIGLDWAASWLCSWPAETGTRTAKDKRSIESNRIVRADIIHFDSPV</sequence>
<dbReference type="Proteomes" id="UP000297595">
    <property type="component" value="Unassembled WGS sequence"/>
</dbReference>
<reference evidence="2 3" key="1">
    <citation type="submission" date="2019-03" db="EMBL/GenBank/DDBJ databases">
        <title>Nematode-trapping fungi genome.</title>
        <authorList>
            <person name="Vidal-Diez De Ulzurrun G."/>
        </authorList>
    </citation>
    <scope>NUCLEOTIDE SEQUENCE [LARGE SCALE GENOMIC DNA]</scope>
    <source>
        <strain evidence="2 3">TWF154</strain>
    </source>
</reference>
<accession>A0A8H2DXJ0</accession>
<feature type="region of interest" description="Disordered" evidence="1">
    <location>
        <begin position="1"/>
        <end position="28"/>
    </location>
</feature>
<comment type="caution">
    <text evidence="2">The sequence shown here is derived from an EMBL/GenBank/DDBJ whole genome shotgun (WGS) entry which is preliminary data.</text>
</comment>
<proteinExistence type="predicted"/>
<gene>
    <name evidence="2" type="ORF">EYR41_008310</name>
</gene>
<name>A0A8H2DXJ0_ORBOL</name>
<evidence type="ECO:0000256" key="1">
    <source>
        <dbReference type="SAM" id="MobiDB-lite"/>
    </source>
</evidence>